<keyword evidence="1" id="KW-0560">Oxidoreductase</keyword>
<dbReference type="InterPro" id="IPR036291">
    <property type="entry name" value="NAD(P)-bd_dom_sf"/>
</dbReference>
<name>A0A178HY96_9HYPH</name>
<keyword evidence="5" id="KW-1185">Reference proteome</keyword>
<organism evidence="4 5">
    <name type="scientific">Devosia elaeis</name>
    <dbReference type="NCBI Taxonomy" id="1770058"/>
    <lineage>
        <taxon>Bacteria</taxon>
        <taxon>Pseudomonadati</taxon>
        <taxon>Pseudomonadota</taxon>
        <taxon>Alphaproteobacteria</taxon>
        <taxon>Hyphomicrobiales</taxon>
        <taxon>Devosiaceae</taxon>
        <taxon>Devosia</taxon>
    </lineage>
</organism>
<comment type="caution">
    <text evidence="4">The sequence shown here is derived from an EMBL/GenBank/DDBJ whole genome shotgun (WGS) entry which is preliminary data.</text>
</comment>
<gene>
    <name evidence="4" type="ORF">A3840_11380</name>
</gene>
<keyword evidence="2" id="KW-0520">NAD</keyword>
<sequence>MQQWESRVPFDPASVPRRIAFYGAAFADRLDQVHALLGDGFEIVHVPADLGQDAMAQALADAYAVVAVNTVKGLPLPRGLGLLQVPGIGWDGVRVEHVPESASIANVAGHEIAVAEYCLAQLLDWCHRLREADAKFRAGSWARSSRFGAAPHRELRGATVGIVGYGGIGRELARMLNALGVRVLAANRSASAFDSQVEKGFALGDIPTMFENCDFAIVAAALTPETQGLIDREALSALGPDGVLVNVARGPVVAEEALYAALAERRLGGAVIDVWYRYPERLGDPDSAPSRFDFAALPNVVMTPHISGWTKGTASRRVAIVAENLRRAAAGDPLLNVVARGTRKA</sequence>
<dbReference type="SUPFAM" id="SSF52283">
    <property type="entry name" value="Formate/glycerate dehydrogenase catalytic domain-like"/>
    <property type="match status" value="1"/>
</dbReference>
<evidence type="ECO:0000313" key="4">
    <source>
        <dbReference type="EMBL" id="OAM76935.1"/>
    </source>
</evidence>
<dbReference type="Gene3D" id="3.40.50.720">
    <property type="entry name" value="NAD(P)-binding Rossmann-like Domain"/>
    <property type="match status" value="2"/>
</dbReference>
<dbReference type="GO" id="GO:0030267">
    <property type="term" value="F:glyoxylate reductase (NADPH) activity"/>
    <property type="evidence" value="ECO:0007669"/>
    <property type="project" value="TreeGrafter"/>
</dbReference>
<dbReference type="Proteomes" id="UP000078389">
    <property type="component" value="Unassembled WGS sequence"/>
</dbReference>
<reference evidence="4 5" key="1">
    <citation type="submission" date="2016-03" db="EMBL/GenBank/DDBJ databases">
        <title>Genome sequencing of Devosia sp. S37.</title>
        <authorList>
            <person name="Mohd Nor M."/>
        </authorList>
    </citation>
    <scope>NUCLEOTIDE SEQUENCE [LARGE SCALE GENOMIC DNA]</scope>
    <source>
        <strain evidence="4 5">S37</strain>
    </source>
</reference>
<dbReference type="InterPro" id="IPR050223">
    <property type="entry name" value="D-isomer_2-hydroxyacid_DH"/>
</dbReference>
<protein>
    <recommendedName>
        <fullName evidence="3">D-isomer specific 2-hydroxyacid dehydrogenase NAD-binding domain-containing protein</fullName>
    </recommendedName>
</protein>
<evidence type="ECO:0000259" key="3">
    <source>
        <dbReference type="Pfam" id="PF02826"/>
    </source>
</evidence>
<dbReference type="Pfam" id="PF02826">
    <property type="entry name" value="2-Hacid_dh_C"/>
    <property type="match status" value="1"/>
</dbReference>
<proteinExistence type="predicted"/>
<evidence type="ECO:0000313" key="5">
    <source>
        <dbReference type="Proteomes" id="UP000078389"/>
    </source>
</evidence>
<dbReference type="SUPFAM" id="SSF51735">
    <property type="entry name" value="NAD(P)-binding Rossmann-fold domains"/>
    <property type="match status" value="1"/>
</dbReference>
<dbReference type="GO" id="GO:0005829">
    <property type="term" value="C:cytosol"/>
    <property type="evidence" value="ECO:0007669"/>
    <property type="project" value="TreeGrafter"/>
</dbReference>
<dbReference type="STRING" id="1770058.A3840_11380"/>
<dbReference type="AlphaFoldDB" id="A0A178HY96"/>
<dbReference type="EMBL" id="LVVY01000089">
    <property type="protein sequence ID" value="OAM76935.1"/>
    <property type="molecule type" value="Genomic_DNA"/>
</dbReference>
<dbReference type="PANTHER" id="PTHR10996:SF178">
    <property type="entry name" value="2-HYDROXYACID DEHYDROGENASE YGL185C-RELATED"/>
    <property type="match status" value="1"/>
</dbReference>
<feature type="domain" description="D-isomer specific 2-hydroxyacid dehydrogenase NAD-binding" evidence="3">
    <location>
        <begin position="120"/>
        <end position="307"/>
    </location>
</feature>
<evidence type="ECO:0000256" key="1">
    <source>
        <dbReference type="ARBA" id="ARBA00023002"/>
    </source>
</evidence>
<evidence type="ECO:0000256" key="2">
    <source>
        <dbReference type="ARBA" id="ARBA00023027"/>
    </source>
</evidence>
<dbReference type="InterPro" id="IPR006140">
    <property type="entry name" value="D-isomer_DH_NAD-bd"/>
</dbReference>
<dbReference type="PANTHER" id="PTHR10996">
    <property type="entry name" value="2-HYDROXYACID DEHYDROGENASE-RELATED"/>
    <property type="match status" value="1"/>
</dbReference>
<dbReference type="GO" id="GO:0051287">
    <property type="term" value="F:NAD binding"/>
    <property type="evidence" value="ECO:0007669"/>
    <property type="project" value="InterPro"/>
</dbReference>
<accession>A0A178HY96</accession>
<dbReference type="GO" id="GO:0016618">
    <property type="term" value="F:hydroxypyruvate reductase [NAD(P)H] activity"/>
    <property type="evidence" value="ECO:0007669"/>
    <property type="project" value="TreeGrafter"/>
</dbReference>